<keyword evidence="2" id="KW-1185">Reference proteome</keyword>
<dbReference type="Proteomes" id="UP001590951">
    <property type="component" value="Unassembled WGS sequence"/>
</dbReference>
<organism evidence="1 2">
    <name type="scientific">Lepraria finkii</name>
    <dbReference type="NCBI Taxonomy" id="1340010"/>
    <lineage>
        <taxon>Eukaryota</taxon>
        <taxon>Fungi</taxon>
        <taxon>Dikarya</taxon>
        <taxon>Ascomycota</taxon>
        <taxon>Pezizomycotina</taxon>
        <taxon>Lecanoromycetes</taxon>
        <taxon>OSLEUM clade</taxon>
        <taxon>Lecanoromycetidae</taxon>
        <taxon>Lecanorales</taxon>
        <taxon>Lecanorineae</taxon>
        <taxon>Stereocaulaceae</taxon>
        <taxon>Lepraria</taxon>
    </lineage>
</organism>
<sequence length="68" mass="7747">MPPKAEEATEHINKKPLIHRDSFDDIVQVKVGPKNIVFKIHKTLRYNASPCSKAAFEGHFKEAKEPSF</sequence>
<protein>
    <recommendedName>
        <fullName evidence="3">BTB domain-containing protein</fullName>
    </recommendedName>
</protein>
<accession>A0ABR4B0L4</accession>
<comment type="caution">
    <text evidence="1">The sequence shown here is derived from an EMBL/GenBank/DDBJ whole genome shotgun (WGS) entry which is preliminary data.</text>
</comment>
<name>A0ABR4B0L4_9LECA</name>
<gene>
    <name evidence="1" type="ORF">ABVK25_008307</name>
</gene>
<evidence type="ECO:0008006" key="3">
    <source>
        <dbReference type="Google" id="ProtNLM"/>
    </source>
</evidence>
<dbReference type="EMBL" id="JBHFEH010000035">
    <property type="protein sequence ID" value="KAL2051440.1"/>
    <property type="molecule type" value="Genomic_DNA"/>
</dbReference>
<evidence type="ECO:0000313" key="1">
    <source>
        <dbReference type="EMBL" id="KAL2051440.1"/>
    </source>
</evidence>
<proteinExistence type="predicted"/>
<reference evidence="1 2" key="1">
    <citation type="submission" date="2024-09" db="EMBL/GenBank/DDBJ databases">
        <title>Rethinking Asexuality: The Enigmatic Case of Functional Sexual Genes in Lepraria (Stereocaulaceae).</title>
        <authorList>
            <person name="Doellman M."/>
            <person name="Sun Y."/>
            <person name="Barcenas-Pena A."/>
            <person name="Lumbsch H.T."/>
            <person name="Grewe F."/>
        </authorList>
    </citation>
    <scope>NUCLEOTIDE SEQUENCE [LARGE SCALE GENOMIC DNA]</scope>
    <source>
        <strain evidence="1 2">Grewe 0041</strain>
    </source>
</reference>
<evidence type="ECO:0000313" key="2">
    <source>
        <dbReference type="Proteomes" id="UP001590951"/>
    </source>
</evidence>